<feature type="active site" description="Nucleophile" evidence="7">
    <location>
        <position position="261"/>
    </location>
</feature>
<feature type="domain" description="L,D-TPase catalytic" evidence="9">
    <location>
        <begin position="151"/>
        <end position="286"/>
    </location>
</feature>
<dbReference type="GO" id="GO:0071555">
    <property type="term" value="P:cell wall organization"/>
    <property type="evidence" value="ECO:0007669"/>
    <property type="project" value="UniProtKB-UniRule"/>
</dbReference>
<proteinExistence type="inferred from homology"/>
<dbReference type="GO" id="GO:0016740">
    <property type="term" value="F:transferase activity"/>
    <property type="evidence" value="ECO:0007669"/>
    <property type="project" value="UniProtKB-KW"/>
</dbReference>
<dbReference type="GO" id="GO:0004180">
    <property type="term" value="F:carboxypeptidase activity"/>
    <property type="evidence" value="ECO:0007669"/>
    <property type="project" value="UniProtKB-ARBA"/>
</dbReference>
<comment type="caution">
    <text evidence="10">The sequence shown here is derived from an EMBL/GenBank/DDBJ whole genome shotgun (WGS) entry which is preliminary data.</text>
</comment>
<dbReference type="CDD" id="cd16913">
    <property type="entry name" value="YkuD_like"/>
    <property type="match status" value="1"/>
</dbReference>
<evidence type="ECO:0000256" key="5">
    <source>
        <dbReference type="ARBA" id="ARBA00022984"/>
    </source>
</evidence>
<accession>A0A6B3SHC2</accession>
<evidence type="ECO:0000256" key="4">
    <source>
        <dbReference type="ARBA" id="ARBA00022960"/>
    </source>
</evidence>
<dbReference type="UniPathway" id="UPA00219"/>
<evidence type="ECO:0000259" key="9">
    <source>
        <dbReference type="PROSITE" id="PS52029"/>
    </source>
</evidence>
<reference evidence="10 11" key="1">
    <citation type="submission" date="2020-02" db="EMBL/GenBank/DDBJ databases">
        <authorList>
            <person name="Kim M.K."/>
        </authorList>
    </citation>
    <scope>NUCLEOTIDE SEQUENCE [LARGE SCALE GENOMIC DNA]</scope>
    <source>
        <strain evidence="10 11">17J57-3</strain>
    </source>
</reference>
<dbReference type="GO" id="GO:0009252">
    <property type="term" value="P:peptidoglycan biosynthetic process"/>
    <property type="evidence" value="ECO:0007669"/>
    <property type="project" value="UniProtKB-UniPathway"/>
</dbReference>
<feature type="chain" id="PRO_5025651245" evidence="8">
    <location>
        <begin position="35"/>
        <end position="413"/>
    </location>
</feature>
<dbReference type="PROSITE" id="PS52029">
    <property type="entry name" value="LD_TPASE"/>
    <property type="match status" value="1"/>
</dbReference>
<comment type="pathway">
    <text evidence="1 7">Cell wall biogenesis; peptidoglycan biosynthesis.</text>
</comment>
<comment type="similarity">
    <text evidence="2">Belongs to the YkuD family.</text>
</comment>
<name>A0A6B3SHC2_9BURK</name>
<dbReference type="InterPro" id="IPR056203">
    <property type="entry name" value="Cds6_C"/>
</dbReference>
<gene>
    <name evidence="10" type="ORF">G3574_04195</name>
</gene>
<dbReference type="InterPro" id="IPR038063">
    <property type="entry name" value="Transpep_catalytic_dom"/>
</dbReference>
<dbReference type="GO" id="GO:0008360">
    <property type="term" value="P:regulation of cell shape"/>
    <property type="evidence" value="ECO:0007669"/>
    <property type="project" value="UniProtKB-UniRule"/>
</dbReference>
<dbReference type="EMBL" id="JAAIVB010000012">
    <property type="protein sequence ID" value="NEX60271.1"/>
    <property type="molecule type" value="Genomic_DNA"/>
</dbReference>
<evidence type="ECO:0000313" key="10">
    <source>
        <dbReference type="EMBL" id="NEX60271.1"/>
    </source>
</evidence>
<keyword evidence="5 7" id="KW-0573">Peptidoglycan synthesis</keyword>
<dbReference type="Pfam" id="PF03734">
    <property type="entry name" value="YkuD"/>
    <property type="match status" value="1"/>
</dbReference>
<feature type="signal peptide" evidence="8">
    <location>
        <begin position="1"/>
        <end position="34"/>
    </location>
</feature>
<keyword evidence="11" id="KW-1185">Reference proteome</keyword>
<evidence type="ECO:0000256" key="7">
    <source>
        <dbReference type="PROSITE-ProRule" id="PRU01373"/>
    </source>
</evidence>
<feature type="active site" description="Proton donor/acceptor" evidence="7">
    <location>
        <position position="244"/>
    </location>
</feature>
<dbReference type="PANTHER" id="PTHR36699:SF1">
    <property type="entry name" value="L,D-TRANSPEPTIDASE YAFK-RELATED"/>
    <property type="match status" value="1"/>
</dbReference>
<keyword evidence="8" id="KW-0732">Signal</keyword>
<dbReference type="PANTHER" id="PTHR36699">
    <property type="entry name" value="LD-TRANSPEPTIDASE"/>
    <property type="match status" value="1"/>
</dbReference>
<dbReference type="Proteomes" id="UP000482155">
    <property type="component" value="Unassembled WGS sequence"/>
</dbReference>
<sequence>MARSKGRAMRAMHVVRIGAAVLLAGLALARPAVAVSPAVASAAAALSKPDPEAMLIDVYKELGANHLRLALSKADRLVELYPNFRLGHLIRGDLLLMHTFPVATFGAVSGQDERLKNLREEAMVRLKSLRERPDPNLVPRSILQLRPDQKHALVVDAKRSRLYVYENRNGELKFAADYYISQGKLGVNKFKEGDQKTPIGVYYITGRLSGERLPDFYGSGALPINYPNEWDKVNGRSGSGIWLHGTPSDSYSRPPLSSDGCVVLTNPDLYRISTSVEIGKTPVVISENVEFVNKTKWENDRSMAARLLDNWRRDLETMDGGRILNHYSRQFRSDHNENRDGWVAKQQQSLHGVRDLSVVLRDVTHFLYPGRDDMLVSTFTQDSFVGKSRSSLRKRQYWAREGTTWRIVFETNI</sequence>
<evidence type="ECO:0000256" key="8">
    <source>
        <dbReference type="SAM" id="SignalP"/>
    </source>
</evidence>
<keyword evidence="4 7" id="KW-0133">Cell shape</keyword>
<evidence type="ECO:0000256" key="1">
    <source>
        <dbReference type="ARBA" id="ARBA00004752"/>
    </source>
</evidence>
<organism evidence="10 11">
    <name type="scientific">Noviherbaspirillum galbum</name>
    <dbReference type="NCBI Taxonomy" id="2709383"/>
    <lineage>
        <taxon>Bacteria</taxon>
        <taxon>Pseudomonadati</taxon>
        <taxon>Pseudomonadota</taxon>
        <taxon>Betaproteobacteria</taxon>
        <taxon>Burkholderiales</taxon>
        <taxon>Oxalobacteraceae</taxon>
        <taxon>Noviherbaspirillum</taxon>
    </lineage>
</organism>
<keyword evidence="6 7" id="KW-0961">Cell wall biogenesis/degradation</keyword>
<protein>
    <submittedName>
        <fullName evidence="10">L,D-transpeptidase family protein</fullName>
    </submittedName>
</protein>
<keyword evidence="3" id="KW-0808">Transferase</keyword>
<evidence type="ECO:0000256" key="6">
    <source>
        <dbReference type="ARBA" id="ARBA00023316"/>
    </source>
</evidence>
<dbReference type="Gene3D" id="2.40.440.10">
    <property type="entry name" value="L,D-transpeptidase catalytic domain-like"/>
    <property type="match status" value="1"/>
</dbReference>
<evidence type="ECO:0000256" key="3">
    <source>
        <dbReference type="ARBA" id="ARBA00022679"/>
    </source>
</evidence>
<dbReference type="AlphaFoldDB" id="A0A6B3SHC2"/>
<dbReference type="SUPFAM" id="SSF141523">
    <property type="entry name" value="L,D-transpeptidase catalytic domain-like"/>
    <property type="match status" value="1"/>
</dbReference>
<evidence type="ECO:0000313" key="11">
    <source>
        <dbReference type="Proteomes" id="UP000482155"/>
    </source>
</evidence>
<dbReference type="InterPro" id="IPR005490">
    <property type="entry name" value="LD_TPept_cat_dom"/>
</dbReference>
<dbReference type="Pfam" id="PF24125">
    <property type="entry name" value="Cds6_C"/>
    <property type="match status" value="1"/>
</dbReference>
<evidence type="ECO:0000256" key="2">
    <source>
        <dbReference type="ARBA" id="ARBA00005992"/>
    </source>
</evidence>